<dbReference type="GO" id="GO:0008913">
    <property type="term" value="F:Kdo2-lipid IVA acyltransferase activity"/>
    <property type="evidence" value="ECO:0007669"/>
    <property type="project" value="UniProtKB-EC"/>
</dbReference>
<dbReference type="CDD" id="cd07984">
    <property type="entry name" value="LPLAT_LABLAT-like"/>
    <property type="match status" value="1"/>
</dbReference>
<evidence type="ECO:0000256" key="4">
    <source>
        <dbReference type="ARBA" id="ARBA00022692"/>
    </source>
</evidence>
<dbReference type="Proteomes" id="UP001596996">
    <property type="component" value="Unassembled WGS sequence"/>
</dbReference>
<proteinExistence type="inferred from homology"/>
<dbReference type="EMBL" id="JBHTJN010000008">
    <property type="protein sequence ID" value="MFD0965908.1"/>
    <property type="molecule type" value="Genomic_DNA"/>
</dbReference>
<feature type="short sequence motif" description="HXXXXD motif" evidence="9">
    <location>
        <begin position="134"/>
        <end position="139"/>
    </location>
</feature>
<keyword evidence="2 9" id="KW-0997">Cell inner membrane</keyword>
<dbReference type="RefSeq" id="WP_380819362.1">
    <property type="nucleotide sequence ID" value="NZ_JBHTJN010000008.1"/>
</dbReference>
<evidence type="ECO:0000256" key="6">
    <source>
        <dbReference type="ARBA" id="ARBA00022989"/>
    </source>
</evidence>
<dbReference type="PIRSF" id="PIRSF026649">
    <property type="entry name" value="MsbB"/>
    <property type="match status" value="1"/>
</dbReference>
<dbReference type="NCBIfam" id="NF005340">
    <property type="entry name" value="PRK06860.1"/>
    <property type="match status" value="1"/>
</dbReference>
<comment type="pathway">
    <text evidence="9">Glycolipid biosynthesis; KDO(2)-lipid A biosynthesis; KDO(2)-lipid A from CMP-3-deoxy-D-manno-octulosonate and lipid IV(A): step 3/4.</text>
</comment>
<comment type="catalytic activity">
    <reaction evidence="9">
        <text>an alpha-Kdo-(2-&gt;4)-alpha-Kdo-(2-&gt;6)-lipid IVA + a fatty acyl-[ACP] = an alpha-Kdo-(2-&gt;4)-alpha-Kdo-(2-&gt;6)-(acyl)-lipid IVA + holo-[ACP]</text>
        <dbReference type="Rhea" id="RHEA:69396"/>
        <dbReference type="Rhea" id="RHEA-COMP:9685"/>
        <dbReference type="Rhea" id="RHEA-COMP:14125"/>
        <dbReference type="ChEBI" id="CHEBI:64479"/>
        <dbReference type="ChEBI" id="CHEBI:138651"/>
        <dbReference type="ChEBI" id="CHEBI:176429"/>
        <dbReference type="ChEBI" id="CHEBI:176430"/>
        <dbReference type="EC" id="2.3.1.241"/>
    </reaction>
</comment>
<keyword evidence="5 9" id="KW-0448">Lipopolysaccharide biosynthesis</keyword>
<dbReference type="PANTHER" id="PTHR30606">
    <property type="entry name" value="LIPID A BIOSYNTHESIS LAUROYL ACYLTRANSFERASE"/>
    <property type="match status" value="1"/>
</dbReference>
<evidence type="ECO:0000256" key="8">
    <source>
        <dbReference type="ARBA" id="ARBA00023315"/>
    </source>
</evidence>
<evidence type="ECO:0000256" key="9">
    <source>
        <dbReference type="HAMAP-Rule" id="MF_01942"/>
    </source>
</evidence>
<feature type="transmembrane region" description="Helical" evidence="9">
    <location>
        <begin position="20"/>
        <end position="40"/>
    </location>
</feature>
<sequence>MAKISTPKFQFYFLQPKYWFFWLGLVIWRIILLLPYSILLKIGSKLGFLFTKFRFGQRRIEIARRNLQLCFPDFDQKKIEQLLQSNLESVGMAIIETGMAWFWSDKRIKKWSKIEGLSYLIEHIKEGVIFVGVHFLTLELGARIVGIHQPGVGVYRPNNNPLMDWLQTRGRLRSNKYMLDRKDLRGMIKAIRNGEIIWYAPDHDYGRKNSVFVPFFAVQHAATTTGSAYLLKASPQSKVIPFSPLRNEDGSGYTVKISAPVDFSDLHNEVEIATRMNQIVEKEIMQAIPQYMWLHRRFKTRPNENDINLYDKK</sequence>
<evidence type="ECO:0000256" key="7">
    <source>
        <dbReference type="ARBA" id="ARBA00023136"/>
    </source>
</evidence>
<dbReference type="InterPro" id="IPR004960">
    <property type="entry name" value="LipA_acyltrans"/>
</dbReference>
<comment type="subcellular location">
    <subcellularLocation>
        <location evidence="9">Cell inner membrane</location>
        <topology evidence="9">Single-pass membrane protein</topology>
    </subcellularLocation>
</comment>
<dbReference type="InterPro" id="IPR011920">
    <property type="entry name" value="Lipid_A_LpxL_LpxP"/>
</dbReference>
<keyword evidence="4 9" id="KW-0812">Transmembrane</keyword>
<keyword evidence="11" id="KW-1185">Reference proteome</keyword>
<keyword evidence="8 9" id="KW-0012">Acyltransferase</keyword>
<comment type="pathway">
    <text evidence="9">Bacterial outer membrane biogenesis; lipopolysaccharide biosynthesis.</text>
</comment>
<evidence type="ECO:0000256" key="2">
    <source>
        <dbReference type="ARBA" id="ARBA00022519"/>
    </source>
</evidence>
<dbReference type="NCBIfam" id="TIGR02207">
    <property type="entry name" value="lipid_A_htrB"/>
    <property type="match status" value="1"/>
</dbReference>
<comment type="function">
    <text evidence="9">Catalyzes the transfer of an acyl chain from an acyl-[acyl-carrier-protein] (ACP) to a Kdo(2)-lipid IV(A) to form a Kdo(2)-(acyl)-lipid IV(A).</text>
</comment>
<comment type="caution">
    <text evidence="10">The sequence shown here is derived from an EMBL/GenBank/DDBJ whole genome shotgun (WGS) entry which is preliminary data.</text>
</comment>
<comment type="similarity">
    <text evidence="9">Belongs to the LpxL/LpxM/LpxP family.</text>
</comment>
<accession>A0ABW3I7I5</accession>
<dbReference type="PANTHER" id="PTHR30606:SF9">
    <property type="entry name" value="LIPID A BIOSYNTHESIS LAUROYLTRANSFERASE"/>
    <property type="match status" value="1"/>
</dbReference>
<name>A0ABW3I7I5_9PAST</name>
<organism evidence="10 11">
    <name type="scientific">Seminibacterium arietis</name>
    <dbReference type="NCBI Taxonomy" id="1173502"/>
    <lineage>
        <taxon>Bacteria</taxon>
        <taxon>Pseudomonadati</taxon>
        <taxon>Pseudomonadota</taxon>
        <taxon>Gammaproteobacteria</taxon>
        <taxon>Pasteurellales</taxon>
        <taxon>Pasteurellaceae</taxon>
        <taxon>Seminibacterium</taxon>
    </lineage>
</organism>
<keyword evidence="1 9" id="KW-1003">Cell membrane</keyword>
<evidence type="ECO:0000256" key="1">
    <source>
        <dbReference type="ARBA" id="ARBA00022475"/>
    </source>
</evidence>
<dbReference type="HAMAP" id="MF_01942">
    <property type="entry name" value="Lipid_A_LpxL_LpxP"/>
    <property type="match status" value="1"/>
</dbReference>
<reference evidence="11" key="1">
    <citation type="journal article" date="2019" name="Int. J. Syst. Evol. Microbiol.">
        <title>The Global Catalogue of Microorganisms (GCM) 10K type strain sequencing project: providing services to taxonomists for standard genome sequencing and annotation.</title>
        <authorList>
            <consortium name="The Broad Institute Genomics Platform"/>
            <consortium name="The Broad Institute Genome Sequencing Center for Infectious Disease"/>
            <person name="Wu L."/>
            <person name="Ma J."/>
        </authorList>
    </citation>
    <scope>NUCLEOTIDE SEQUENCE [LARGE SCALE GENOMIC DNA]</scope>
    <source>
        <strain evidence="11">CCUG 61707</strain>
    </source>
</reference>
<keyword evidence="3 9" id="KW-0808">Transferase</keyword>
<evidence type="ECO:0000313" key="11">
    <source>
        <dbReference type="Proteomes" id="UP001596996"/>
    </source>
</evidence>
<evidence type="ECO:0000313" key="10">
    <source>
        <dbReference type="EMBL" id="MFD0965908.1"/>
    </source>
</evidence>
<keyword evidence="7 9" id="KW-0472">Membrane</keyword>
<dbReference type="Pfam" id="PF03279">
    <property type="entry name" value="Lip_A_acyltrans"/>
    <property type="match status" value="1"/>
</dbReference>
<gene>
    <name evidence="9" type="primary">lpxL</name>
    <name evidence="10" type="ORF">ACFQ02_03445</name>
</gene>
<dbReference type="EC" id="2.3.1.241" evidence="9"/>
<evidence type="ECO:0000256" key="5">
    <source>
        <dbReference type="ARBA" id="ARBA00022985"/>
    </source>
</evidence>
<evidence type="ECO:0000256" key="3">
    <source>
        <dbReference type="ARBA" id="ARBA00022679"/>
    </source>
</evidence>
<protein>
    <recommendedName>
        <fullName evidence="9">Lipid A biosynthesis acyltransferase</fullName>
        <ecNumber evidence="9">2.3.1.241</ecNumber>
    </recommendedName>
    <alternativeName>
        <fullName evidence="9">Kdo(2)-lipid IV(A) acyltransferase</fullName>
    </alternativeName>
</protein>
<keyword evidence="6 9" id="KW-1133">Transmembrane helix</keyword>